<evidence type="ECO:0000313" key="2">
    <source>
        <dbReference type="EMBL" id="MCC5468017.1"/>
    </source>
</evidence>
<sequence length="52" mass="5901">MNVVILLCFTMIIAFIIVGYMAYMEKKKNGVIVTAITVLFLIVMGFKAWTLQ</sequence>
<keyword evidence="3" id="KW-1185">Reference proteome</keyword>
<dbReference type="Proteomes" id="UP001165492">
    <property type="component" value="Unassembled WGS sequence"/>
</dbReference>
<evidence type="ECO:0000313" key="3">
    <source>
        <dbReference type="Proteomes" id="UP001165492"/>
    </source>
</evidence>
<proteinExistence type="predicted"/>
<feature type="transmembrane region" description="Helical" evidence="1">
    <location>
        <begin position="30"/>
        <end position="49"/>
    </location>
</feature>
<name>A0ABS8I0N4_9FIRM</name>
<keyword evidence="1" id="KW-0812">Transmembrane</keyword>
<gene>
    <name evidence="2" type="ORF">LMF89_22020</name>
</gene>
<accession>A0ABS8I0N4</accession>
<comment type="caution">
    <text evidence="2">The sequence shown here is derived from an EMBL/GenBank/DDBJ whole genome shotgun (WGS) entry which is preliminary data.</text>
</comment>
<dbReference type="EMBL" id="JAJHJB010000046">
    <property type="protein sequence ID" value="MCC5468017.1"/>
    <property type="molecule type" value="Genomic_DNA"/>
</dbReference>
<evidence type="ECO:0000256" key="1">
    <source>
        <dbReference type="SAM" id="Phobius"/>
    </source>
</evidence>
<protein>
    <submittedName>
        <fullName evidence="2">Uncharacterized protein</fullName>
    </submittedName>
</protein>
<keyword evidence="1" id="KW-0472">Membrane</keyword>
<feature type="transmembrane region" description="Helical" evidence="1">
    <location>
        <begin position="6"/>
        <end position="23"/>
    </location>
</feature>
<keyword evidence="1" id="KW-1133">Transmembrane helix</keyword>
<dbReference type="RefSeq" id="WP_229536928.1">
    <property type="nucleotide sequence ID" value="NZ_JAJHJB010000046.1"/>
</dbReference>
<reference evidence="2" key="1">
    <citation type="submission" date="2021-11" db="EMBL/GenBank/DDBJ databases">
        <title>Description of a new species Pelosinus isolated from the bottom sediments of Lake Baikal.</title>
        <authorList>
            <person name="Zakharyuk A."/>
        </authorList>
    </citation>
    <scope>NUCLEOTIDE SEQUENCE</scope>
    <source>
        <strain evidence="2">Bkl1</strain>
    </source>
</reference>
<organism evidence="2 3">
    <name type="scientific">Pelosinus baikalensis</name>
    <dbReference type="NCBI Taxonomy" id="2892015"/>
    <lineage>
        <taxon>Bacteria</taxon>
        <taxon>Bacillati</taxon>
        <taxon>Bacillota</taxon>
        <taxon>Negativicutes</taxon>
        <taxon>Selenomonadales</taxon>
        <taxon>Sporomusaceae</taxon>
        <taxon>Pelosinus</taxon>
    </lineage>
</organism>